<organism evidence="1 2">
    <name type="scientific">Glutamicibacter arilaitensis</name>
    <dbReference type="NCBI Taxonomy" id="256701"/>
    <lineage>
        <taxon>Bacteria</taxon>
        <taxon>Bacillati</taxon>
        <taxon>Actinomycetota</taxon>
        <taxon>Actinomycetes</taxon>
        <taxon>Micrococcales</taxon>
        <taxon>Micrococcaceae</taxon>
        <taxon>Glutamicibacter</taxon>
    </lineage>
</organism>
<evidence type="ECO:0000313" key="1">
    <source>
        <dbReference type="EMBL" id="PMQ21633.1"/>
    </source>
</evidence>
<dbReference type="RefSeq" id="WP_102598114.1">
    <property type="nucleotide sequence ID" value="NZ_JBQDJG010000011.1"/>
</dbReference>
<dbReference type="AlphaFoldDB" id="A0A2N7S662"/>
<comment type="caution">
    <text evidence="1">The sequence shown here is derived from an EMBL/GenBank/DDBJ whole genome shotgun (WGS) entry which is preliminary data.</text>
</comment>
<evidence type="ECO:0008006" key="3">
    <source>
        <dbReference type="Google" id="ProtNLM"/>
    </source>
</evidence>
<sequence>MTGPGPGPLVDSVAAAVAAKVKPATVRSWAWRGYLKAQGRDAKGRSLYALADVYAVAASRERGRK</sequence>
<accession>A0A2N7S662</accession>
<evidence type="ECO:0000313" key="2">
    <source>
        <dbReference type="Proteomes" id="UP000235739"/>
    </source>
</evidence>
<gene>
    <name evidence="1" type="ORF">CIK84_08915</name>
</gene>
<name>A0A2N7S662_9MICC</name>
<dbReference type="Proteomes" id="UP000235739">
    <property type="component" value="Unassembled WGS sequence"/>
</dbReference>
<reference evidence="1 2" key="1">
    <citation type="journal article" date="2017" name="Elife">
        <title>Extensive horizontal gene transfer in cheese-associated bacteria.</title>
        <authorList>
            <person name="Bonham K.S."/>
            <person name="Wolfe B.E."/>
            <person name="Dutton R.J."/>
        </authorList>
    </citation>
    <scope>NUCLEOTIDE SEQUENCE [LARGE SCALE GENOMIC DNA]</scope>
    <source>
        <strain evidence="1 2">JB182</strain>
    </source>
</reference>
<protein>
    <recommendedName>
        <fullName evidence="3">MerR family transcriptional regulator</fullName>
    </recommendedName>
</protein>
<dbReference type="EMBL" id="PNQX01000001">
    <property type="protein sequence ID" value="PMQ21633.1"/>
    <property type="molecule type" value="Genomic_DNA"/>
</dbReference>
<proteinExistence type="predicted"/>